<dbReference type="Proteomes" id="UP000283634">
    <property type="component" value="Unassembled WGS sequence"/>
</dbReference>
<protein>
    <submittedName>
        <fullName evidence="2">Mitochondrial oligo-U binding protein TBRGG1</fullName>
    </submittedName>
</protein>
<feature type="region of interest" description="Disordered" evidence="1">
    <location>
        <begin position="1"/>
        <end position="105"/>
    </location>
</feature>
<sequence length="616" mass="68791">RDYGNQGNRGDYGGQRGGGRRDYGDQGNQGDYGGQRGGGRRDYGDQGNQGDYGGQRGGGRRDYGDQGGHEEGNGGFSRGRYARGGNSIREGRIQDGRGDSEMPIEGPFDEQAARKLFELKRQYKNAKSGKDRRDIQREARRAIRRAHVDPSTQDEKTVTLLLNCAATFRSYPHSEGIKQAVQWMRQNIDALSSQNLALFANALGVLSVVDSDIILLQEVSPAVQSTFTEMSPVELVMILQAFKRNKIFSNAALQESMLQRLQSCVSQMPVPQLSTLAEVLVSAPLRKSNEAAWRELTNAVLLKAVSGVDRMHSREVITLLRAAPHLCVPEEPSLQLVQRAIDTVGFHTDEQIGELLEAVGGYRTLETPPEENLNRKLDELVDVLWTRLQRVAPYVDAASTTWIMRQASRCGIYVPPPTMEVMLAAVAKDMCYHRHTFRRCAALAEALAEQKAQAKALLLLLGDYCIGKRPTRQDREEADSPDDEEAAREVRMNIYARFLGDLTRARIALERAHSANPENGELGESVWSILSQRLEEGVLEAPPREVLKCVRAICTSEDCQLRNRANDEKIMTLVERRLSRDRESFTKEIPKEILEEFLGVLRDQPRAQKVVLACSV</sequence>
<dbReference type="OMA" id="QGDYGGQ"/>
<evidence type="ECO:0000313" key="2">
    <source>
        <dbReference type="EMBL" id="RNF12736.1"/>
    </source>
</evidence>
<gene>
    <name evidence="2" type="ORF">TraAM80_00088</name>
</gene>
<dbReference type="EMBL" id="MKGL01000002">
    <property type="protein sequence ID" value="RNF12736.1"/>
    <property type="molecule type" value="Genomic_DNA"/>
</dbReference>
<feature type="non-terminal residue" evidence="2">
    <location>
        <position position="1"/>
    </location>
</feature>
<proteinExistence type="predicted"/>
<feature type="compositionally biased region" description="Basic and acidic residues" evidence="1">
    <location>
        <begin position="89"/>
        <end position="100"/>
    </location>
</feature>
<name>A0A422P4U2_TRYRA</name>
<dbReference type="VEuPathDB" id="TriTrypDB:TRSC58_06493"/>
<evidence type="ECO:0000256" key="1">
    <source>
        <dbReference type="SAM" id="MobiDB-lite"/>
    </source>
</evidence>
<dbReference type="AlphaFoldDB" id="A0A422P4U2"/>
<feature type="compositionally biased region" description="Basic and acidic residues" evidence="1">
    <location>
        <begin position="59"/>
        <end position="72"/>
    </location>
</feature>
<comment type="caution">
    <text evidence="2">The sequence shown here is derived from an EMBL/GenBank/DDBJ whole genome shotgun (WGS) entry which is preliminary data.</text>
</comment>
<dbReference type="GeneID" id="40324021"/>
<accession>A0A422P4U2</accession>
<reference evidence="2 3" key="1">
    <citation type="journal article" date="2018" name="BMC Genomics">
        <title>Genomic comparison of Trypanosoma conorhini and Trypanosoma rangeli to Trypanosoma cruzi strains of high and low virulence.</title>
        <authorList>
            <person name="Bradwell K.R."/>
            <person name="Koparde V.N."/>
            <person name="Matveyev A.V."/>
            <person name="Serrano M.G."/>
            <person name="Alves J.M."/>
            <person name="Parikh H."/>
            <person name="Huang B."/>
            <person name="Lee V."/>
            <person name="Espinosa-Alvarez O."/>
            <person name="Ortiz P.A."/>
            <person name="Costa-Martins A.G."/>
            <person name="Teixeira M.M."/>
            <person name="Buck G.A."/>
        </authorList>
    </citation>
    <scope>NUCLEOTIDE SEQUENCE [LARGE SCALE GENOMIC DNA]</scope>
    <source>
        <strain evidence="2 3">AM80</strain>
    </source>
</reference>
<dbReference type="OrthoDB" id="273156at2759"/>
<evidence type="ECO:0000313" key="3">
    <source>
        <dbReference type="Proteomes" id="UP000283634"/>
    </source>
</evidence>
<keyword evidence="3" id="KW-1185">Reference proteome</keyword>
<organism evidence="2 3">
    <name type="scientific">Trypanosoma rangeli</name>
    <dbReference type="NCBI Taxonomy" id="5698"/>
    <lineage>
        <taxon>Eukaryota</taxon>
        <taxon>Discoba</taxon>
        <taxon>Euglenozoa</taxon>
        <taxon>Kinetoplastea</taxon>
        <taxon>Metakinetoplastina</taxon>
        <taxon>Trypanosomatida</taxon>
        <taxon>Trypanosomatidae</taxon>
        <taxon>Trypanosoma</taxon>
        <taxon>Herpetosoma</taxon>
    </lineage>
</organism>
<dbReference type="RefSeq" id="XP_029242926.1">
    <property type="nucleotide sequence ID" value="XM_029377183.1"/>
</dbReference>